<dbReference type="Proteomes" id="UP000198601">
    <property type="component" value="Unassembled WGS sequence"/>
</dbReference>
<evidence type="ECO:0000313" key="8">
    <source>
        <dbReference type="EMBL" id="SCW60962.1"/>
    </source>
</evidence>
<proteinExistence type="inferred from homology"/>
<evidence type="ECO:0000256" key="5">
    <source>
        <dbReference type="PIRSR" id="PIRSR036979-1"/>
    </source>
</evidence>
<evidence type="ECO:0000256" key="7">
    <source>
        <dbReference type="RuleBase" id="RU003684"/>
    </source>
</evidence>
<dbReference type="PROSITE" id="PS51409">
    <property type="entry name" value="ARGINASE_2"/>
    <property type="match status" value="1"/>
</dbReference>
<name>A0A1G4RV97_9BACL</name>
<feature type="binding site" evidence="5">
    <location>
        <position position="155"/>
    </location>
    <ligand>
        <name>Mn(2+)</name>
        <dbReference type="ChEBI" id="CHEBI:29035"/>
        <label>1</label>
    </ligand>
</feature>
<evidence type="ECO:0000313" key="9">
    <source>
        <dbReference type="Proteomes" id="UP000198601"/>
    </source>
</evidence>
<dbReference type="RefSeq" id="WP_090672948.1">
    <property type="nucleotide sequence ID" value="NZ_FMTT01000020.1"/>
</dbReference>
<dbReference type="PIRSF" id="PIRSF036979">
    <property type="entry name" value="Arginase"/>
    <property type="match status" value="1"/>
</dbReference>
<accession>A0A1G4RV97</accession>
<sequence length="332" mass="36603">MHKFTHLQRPGVMFTPGAGDPYVTRLCDWITEWDGQRPLDAAIVGAPLSKSSISFSGAHLHPATLRQLFSAFTTYNFEADLDLSSLQVGDLGDVGMHVTDIPQCHRNIEQAFQEISQQLPSTIPCLVGGDHSITFPALSGIQSVRKERIGLIQFDAHLDVRDTAYGGRSNGTPIRSLVENSVIRGEDIVNIGLRSFANSKAYRDFAEQQGITLYTARQVREEGIKPILERTIHELAAKTDSVYVTFDIDVLDQADVPGVPAIGPGGLSPVDLFTSAELLGEWNRVIGMDMVCVDPSRDTRDRTSRISLHVLLYFLSGLARRRLAFNESGKLR</sequence>
<evidence type="ECO:0000256" key="3">
    <source>
        <dbReference type="ARBA" id="ARBA00022808"/>
    </source>
</evidence>
<feature type="binding site" evidence="5">
    <location>
        <position position="159"/>
    </location>
    <ligand>
        <name>Mn(2+)</name>
        <dbReference type="ChEBI" id="CHEBI:29035"/>
        <label>1</label>
    </ligand>
</feature>
<keyword evidence="4 5" id="KW-0464">Manganese</keyword>
<dbReference type="Gene3D" id="3.40.800.10">
    <property type="entry name" value="Ureohydrolase domain"/>
    <property type="match status" value="1"/>
</dbReference>
<dbReference type="GO" id="GO:0008783">
    <property type="term" value="F:agmatinase activity"/>
    <property type="evidence" value="ECO:0007669"/>
    <property type="project" value="TreeGrafter"/>
</dbReference>
<feature type="binding site" evidence="5">
    <location>
        <position position="131"/>
    </location>
    <ligand>
        <name>Mn(2+)</name>
        <dbReference type="ChEBI" id="CHEBI:29035"/>
        <label>1</label>
    </ligand>
</feature>
<dbReference type="STRING" id="624147.SAMN04487970_102017"/>
<feature type="binding site" evidence="5">
    <location>
        <position position="247"/>
    </location>
    <ligand>
        <name>Mn(2+)</name>
        <dbReference type="ChEBI" id="CHEBI:29035"/>
        <label>1</label>
    </ligand>
</feature>
<dbReference type="PANTHER" id="PTHR11358:SF35">
    <property type="entry name" value="FORMIMIDOYLGLUTAMASE"/>
    <property type="match status" value="1"/>
</dbReference>
<gene>
    <name evidence="8" type="ORF">SAMN04487970_102017</name>
</gene>
<dbReference type="CDD" id="cd09990">
    <property type="entry name" value="Agmatinase-like"/>
    <property type="match status" value="1"/>
</dbReference>
<dbReference type="SUPFAM" id="SSF52768">
    <property type="entry name" value="Arginase/deacetylase"/>
    <property type="match status" value="1"/>
</dbReference>
<dbReference type="GO" id="GO:0033389">
    <property type="term" value="P:putrescine biosynthetic process from arginine, via agmatine"/>
    <property type="evidence" value="ECO:0007669"/>
    <property type="project" value="TreeGrafter"/>
</dbReference>
<dbReference type="OrthoDB" id="9788689at2"/>
<comment type="cofactor">
    <cofactor evidence="5">
        <name>Mn(2+)</name>
        <dbReference type="ChEBI" id="CHEBI:29035"/>
    </cofactor>
    <text evidence="5">Binds 2 manganese ions per subunit.</text>
</comment>
<keyword evidence="1 5" id="KW-0479">Metal-binding</keyword>
<dbReference type="AlphaFoldDB" id="A0A1G4RV97"/>
<evidence type="ECO:0000256" key="1">
    <source>
        <dbReference type="ARBA" id="ARBA00022723"/>
    </source>
</evidence>
<dbReference type="PRINTS" id="PR00116">
    <property type="entry name" value="ARGINASE"/>
</dbReference>
<dbReference type="InterPro" id="IPR020855">
    <property type="entry name" value="Ureohydrolase_Mn_BS"/>
</dbReference>
<keyword evidence="9" id="KW-1185">Reference proteome</keyword>
<dbReference type="Pfam" id="PF00491">
    <property type="entry name" value="Arginase"/>
    <property type="match status" value="1"/>
</dbReference>
<dbReference type="GO" id="GO:0046872">
    <property type="term" value="F:metal ion binding"/>
    <property type="evidence" value="ECO:0007669"/>
    <property type="project" value="UniProtKB-KW"/>
</dbReference>
<keyword evidence="3" id="KW-0369">Histidine metabolism</keyword>
<dbReference type="PROSITE" id="PS01053">
    <property type="entry name" value="ARGINASE_1"/>
    <property type="match status" value="1"/>
</dbReference>
<dbReference type="GO" id="GO:0006547">
    <property type="term" value="P:L-histidine metabolic process"/>
    <property type="evidence" value="ECO:0007669"/>
    <property type="project" value="UniProtKB-KW"/>
</dbReference>
<dbReference type="InterPro" id="IPR023696">
    <property type="entry name" value="Ureohydrolase_dom_sf"/>
</dbReference>
<evidence type="ECO:0000256" key="6">
    <source>
        <dbReference type="PROSITE-ProRule" id="PRU00742"/>
    </source>
</evidence>
<feature type="binding site" evidence="5">
    <location>
        <position position="249"/>
    </location>
    <ligand>
        <name>Mn(2+)</name>
        <dbReference type="ChEBI" id="CHEBI:29035"/>
        <label>1</label>
    </ligand>
</feature>
<comment type="similarity">
    <text evidence="6 7">Belongs to the arginase family.</text>
</comment>
<feature type="binding site" evidence="5">
    <location>
        <position position="157"/>
    </location>
    <ligand>
        <name>Mn(2+)</name>
        <dbReference type="ChEBI" id="CHEBI:29035"/>
        <label>1</label>
    </ligand>
</feature>
<organism evidence="8 9">
    <name type="scientific">Paenibacillus tianmuensis</name>
    <dbReference type="NCBI Taxonomy" id="624147"/>
    <lineage>
        <taxon>Bacteria</taxon>
        <taxon>Bacillati</taxon>
        <taxon>Bacillota</taxon>
        <taxon>Bacilli</taxon>
        <taxon>Bacillales</taxon>
        <taxon>Paenibacillaceae</taxon>
        <taxon>Paenibacillus</taxon>
    </lineage>
</organism>
<evidence type="ECO:0000256" key="2">
    <source>
        <dbReference type="ARBA" id="ARBA00022801"/>
    </source>
</evidence>
<keyword evidence="2 7" id="KW-0378">Hydrolase</keyword>
<reference evidence="9" key="1">
    <citation type="submission" date="2016-10" db="EMBL/GenBank/DDBJ databases">
        <authorList>
            <person name="Varghese N."/>
            <person name="Submissions S."/>
        </authorList>
    </citation>
    <scope>NUCLEOTIDE SEQUENCE [LARGE SCALE GENOMIC DNA]</scope>
    <source>
        <strain evidence="9">CGMCC 1.8946</strain>
    </source>
</reference>
<dbReference type="PANTHER" id="PTHR11358">
    <property type="entry name" value="ARGINASE/AGMATINASE"/>
    <property type="match status" value="1"/>
</dbReference>
<protein>
    <submittedName>
        <fullName evidence="8">Formiminoglutamase</fullName>
    </submittedName>
</protein>
<dbReference type="EMBL" id="FMTT01000020">
    <property type="protein sequence ID" value="SCW60962.1"/>
    <property type="molecule type" value="Genomic_DNA"/>
</dbReference>
<evidence type="ECO:0000256" key="4">
    <source>
        <dbReference type="ARBA" id="ARBA00023211"/>
    </source>
</evidence>
<dbReference type="InterPro" id="IPR006035">
    <property type="entry name" value="Ureohydrolase"/>
</dbReference>